<dbReference type="RefSeq" id="WP_126825779.1">
    <property type="nucleotide sequence ID" value="NZ_JBHLWU010000001.1"/>
</dbReference>
<comment type="caution">
    <text evidence="1">The sequence shown here is derived from an EMBL/GenBank/DDBJ whole genome shotgun (WGS) entry which is preliminary data.</text>
</comment>
<keyword evidence="2" id="KW-1185">Reference proteome</keyword>
<dbReference type="AlphaFoldDB" id="A0A430AFG7"/>
<evidence type="ECO:0000313" key="1">
    <source>
        <dbReference type="EMBL" id="RSU06468.1"/>
    </source>
</evidence>
<dbReference type="OrthoDB" id="2382185at2"/>
<accession>A0A430AFG7</accession>
<dbReference type="Proteomes" id="UP000288669">
    <property type="component" value="Unassembled WGS sequence"/>
</dbReference>
<gene>
    <name evidence="1" type="ORF">CBF30_09440</name>
</gene>
<reference evidence="1 2" key="1">
    <citation type="submission" date="2017-05" db="EMBL/GenBank/DDBJ databases">
        <title>Vagococcus spp. assemblies.</title>
        <authorList>
            <person name="Gulvik C.A."/>
        </authorList>
    </citation>
    <scope>NUCLEOTIDE SEQUENCE [LARGE SCALE GENOMIC DNA]</scope>
    <source>
        <strain evidence="1 2">DSM 24756</strain>
    </source>
</reference>
<organism evidence="1 2">
    <name type="scientific">Vagococcus entomophilus</name>
    <dbReference type="NCBI Taxonomy" id="1160095"/>
    <lineage>
        <taxon>Bacteria</taxon>
        <taxon>Bacillati</taxon>
        <taxon>Bacillota</taxon>
        <taxon>Bacilli</taxon>
        <taxon>Lactobacillales</taxon>
        <taxon>Enterococcaceae</taxon>
        <taxon>Vagococcus</taxon>
    </lineage>
</organism>
<name>A0A430AFG7_9ENTE</name>
<sequence>MKIMHRLIRVALLAMILLSIFLSSKIWSNSGNTVSTSENQIRTSMVQLKSAPEVFLPTKLIYHKENQFSYTNRESLISSLFKQTLKFNYKSLATSKQSDGELMNKIQKQEKSISFVFPAPVSLEYFLTINNISMKNKRLSADMSFDQMILSVTDKKIYYFNDQTNEMASVGISSSMNRLVNTIENKNNQYYVVSKDHEILPNAYYFDTEVQLKKYSYILSTQSYSLFTQAFFNQVNDLSSNDENDTKNTNITNSSGEILSIQSDSGEVSYLGKLQKNEKKEQNNIYGNTFQYVARIGSAFGNLRYFDQSSGSVTYRNYIEGFPLFSNYSRGRIMLTVVNNNLRIQANQETIQVPIPSDEKVVLKTTGETIQDLLDAGVPKMDIQDIQIGYTWEQSTQDEQLVNLTPNWYVKYKRNWESVSELIKQFQTNTATTTETTTKEAALNGFSQD</sequence>
<protein>
    <submittedName>
        <fullName evidence="1">Uncharacterized protein</fullName>
    </submittedName>
</protein>
<dbReference type="Gene3D" id="3.10.450.310">
    <property type="match status" value="1"/>
</dbReference>
<dbReference type="CDD" id="cd15787">
    <property type="entry name" value="YycH_N"/>
    <property type="match status" value="1"/>
</dbReference>
<proteinExistence type="predicted"/>
<evidence type="ECO:0000313" key="2">
    <source>
        <dbReference type="Proteomes" id="UP000288669"/>
    </source>
</evidence>
<dbReference type="EMBL" id="NGJZ01000003">
    <property type="protein sequence ID" value="RSU06468.1"/>
    <property type="molecule type" value="Genomic_DNA"/>
</dbReference>